<gene>
    <name evidence="2" type="ORF">M8C21_030570</name>
</gene>
<accession>A0AAD5CV79</accession>
<proteinExistence type="predicted"/>
<keyword evidence="1" id="KW-0812">Transmembrane</keyword>
<dbReference type="EMBL" id="JAMZMK010006631">
    <property type="protein sequence ID" value="KAI7747945.1"/>
    <property type="molecule type" value="Genomic_DNA"/>
</dbReference>
<organism evidence="2 3">
    <name type="scientific">Ambrosia artemisiifolia</name>
    <name type="common">Common ragweed</name>
    <dbReference type="NCBI Taxonomy" id="4212"/>
    <lineage>
        <taxon>Eukaryota</taxon>
        <taxon>Viridiplantae</taxon>
        <taxon>Streptophyta</taxon>
        <taxon>Embryophyta</taxon>
        <taxon>Tracheophyta</taxon>
        <taxon>Spermatophyta</taxon>
        <taxon>Magnoliopsida</taxon>
        <taxon>eudicotyledons</taxon>
        <taxon>Gunneridae</taxon>
        <taxon>Pentapetalae</taxon>
        <taxon>asterids</taxon>
        <taxon>campanulids</taxon>
        <taxon>Asterales</taxon>
        <taxon>Asteraceae</taxon>
        <taxon>Asteroideae</taxon>
        <taxon>Heliantheae alliance</taxon>
        <taxon>Heliantheae</taxon>
        <taxon>Ambrosia</taxon>
    </lineage>
</organism>
<keyword evidence="3" id="KW-1185">Reference proteome</keyword>
<evidence type="ECO:0000313" key="3">
    <source>
        <dbReference type="Proteomes" id="UP001206925"/>
    </source>
</evidence>
<comment type="caution">
    <text evidence="2">The sequence shown here is derived from an EMBL/GenBank/DDBJ whole genome shotgun (WGS) entry which is preliminary data.</text>
</comment>
<evidence type="ECO:0000313" key="2">
    <source>
        <dbReference type="EMBL" id="KAI7747945.1"/>
    </source>
</evidence>
<dbReference type="AlphaFoldDB" id="A0AAD5CV79"/>
<sequence length="220" mass="25354">HHLELRVSLKLWTFSNLQLNLCTKVLTCFACDIPSRKSMLLQIYVAMKAMRAMVLSTFHSLSESQCMVENGWTRCFSRISDVGCFSYAFNLCLYLVLVEFRIYRMHRELHGIKPLFGVPSYRWDIASSTTCDRTISTIWTASIHDCVDGKIWSVMGATRFITRLIVIIMGFLQCGWTGCLVHFVILLIRIPKRCDLDMLLDVYAFCGRNMDGAFMDGPRY</sequence>
<feature type="non-terminal residue" evidence="2">
    <location>
        <position position="220"/>
    </location>
</feature>
<feature type="transmembrane region" description="Helical" evidence="1">
    <location>
        <begin position="164"/>
        <end position="188"/>
    </location>
</feature>
<feature type="non-terminal residue" evidence="2">
    <location>
        <position position="1"/>
    </location>
</feature>
<protein>
    <submittedName>
        <fullName evidence="2">Uncharacterized protein</fullName>
    </submittedName>
</protein>
<keyword evidence="1" id="KW-0472">Membrane</keyword>
<reference evidence="2" key="1">
    <citation type="submission" date="2022-06" db="EMBL/GenBank/DDBJ databases">
        <title>Uncovering the hologenomic basis of an extraordinary plant invasion.</title>
        <authorList>
            <person name="Bieker V.C."/>
            <person name="Martin M.D."/>
            <person name="Gilbert T."/>
            <person name="Hodgins K."/>
            <person name="Battlay P."/>
            <person name="Petersen B."/>
            <person name="Wilson J."/>
        </authorList>
    </citation>
    <scope>NUCLEOTIDE SEQUENCE</scope>
    <source>
        <strain evidence="2">AA19_3_7</strain>
        <tissue evidence="2">Leaf</tissue>
    </source>
</reference>
<evidence type="ECO:0000256" key="1">
    <source>
        <dbReference type="SAM" id="Phobius"/>
    </source>
</evidence>
<name>A0AAD5CV79_AMBAR</name>
<keyword evidence="1" id="KW-1133">Transmembrane helix</keyword>
<dbReference type="Proteomes" id="UP001206925">
    <property type="component" value="Unassembled WGS sequence"/>
</dbReference>